<dbReference type="EMBL" id="PVWG01000034">
    <property type="protein sequence ID" value="PSB16975.1"/>
    <property type="molecule type" value="Genomic_DNA"/>
</dbReference>
<name>A0A2T1D905_9CYAN</name>
<reference evidence="1 2" key="2">
    <citation type="submission" date="2018-03" db="EMBL/GenBank/DDBJ databases">
        <title>The ancient ancestry and fast evolution of plastids.</title>
        <authorList>
            <person name="Moore K.R."/>
            <person name="Magnabosco C."/>
            <person name="Momper L."/>
            <person name="Gold D.A."/>
            <person name="Bosak T."/>
            <person name="Fournier G.P."/>
        </authorList>
    </citation>
    <scope>NUCLEOTIDE SEQUENCE [LARGE SCALE GENOMIC DNA]</scope>
    <source>
        <strain evidence="1 2">ULC007</strain>
    </source>
</reference>
<reference evidence="1 2" key="1">
    <citation type="submission" date="2018-02" db="EMBL/GenBank/DDBJ databases">
        <authorList>
            <person name="Cohen D.B."/>
            <person name="Kent A.D."/>
        </authorList>
    </citation>
    <scope>NUCLEOTIDE SEQUENCE [LARGE SCALE GENOMIC DNA]</scope>
    <source>
        <strain evidence="1 2">ULC007</strain>
    </source>
</reference>
<evidence type="ECO:0000313" key="1">
    <source>
        <dbReference type="EMBL" id="PSB16975.1"/>
    </source>
</evidence>
<evidence type="ECO:0000313" key="2">
    <source>
        <dbReference type="Proteomes" id="UP000238634"/>
    </source>
</evidence>
<dbReference type="InterPro" id="IPR014945">
    <property type="entry name" value="DUF1816"/>
</dbReference>
<organism evidence="1 2">
    <name type="scientific">Phormidesmis priestleyi ULC007</name>
    <dbReference type="NCBI Taxonomy" id="1920490"/>
    <lineage>
        <taxon>Bacteria</taxon>
        <taxon>Bacillati</taxon>
        <taxon>Cyanobacteriota</taxon>
        <taxon>Cyanophyceae</taxon>
        <taxon>Leptolyngbyales</taxon>
        <taxon>Leptolyngbyaceae</taxon>
        <taxon>Phormidesmis</taxon>
    </lineage>
</organism>
<accession>A0A2T1D905</accession>
<dbReference type="OrthoDB" id="560125at2"/>
<keyword evidence="2" id="KW-1185">Reference proteome</keyword>
<comment type="caution">
    <text evidence="1">The sequence shown here is derived from an EMBL/GenBank/DDBJ whole genome shotgun (WGS) entry which is preliminary data.</text>
</comment>
<proteinExistence type="predicted"/>
<dbReference type="Pfam" id="PF08846">
    <property type="entry name" value="DUF1816"/>
    <property type="match status" value="1"/>
</dbReference>
<gene>
    <name evidence="1" type="ORF">C7B65_19960</name>
</gene>
<dbReference type="RefSeq" id="WP_073074405.1">
    <property type="nucleotide sequence ID" value="NZ_MPPI01000036.1"/>
</dbReference>
<dbReference type="Proteomes" id="UP000238634">
    <property type="component" value="Unassembled WGS sequence"/>
</dbReference>
<protein>
    <submittedName>
        <fullName evidence="1">DUF1816 domain-containing protein</fullName>
    </submittedName>
</protein>
<dbReference type="AlphaFoldDB" id="A0A2T1D905"/>
<dbReference type="STRING" id="1920490.GCA_001895925_01996"/>
<sequence length="61" mass="7073">MNSLSPHQSTLSWWVEVYTSFPQKIYYLAPFNSREEAKTSRGAHIEALYNNEARDIVALIK</sequence>